<dbReference type="EMBL" id="CP053881">
    <property type="protein sequence ID" value="QWL64071.1"/>
    <property type="molecule type" value="Genomic_DNA"/>
</dbReference>
<dbReference type="SUPFAM" id="SSF52540">
    <property type="entry name" value="P-loop containing nucleoside triphosphate hydrolases"/>
    <property type="match status" value="1"/>
</dbReference>
<proteinExistence type="predicted"/>
<gene>
    <name evidence="2" type="ORF">HQ399_18390</name>
</gene>
<dbReference type="RefSeq" id="WP_215801898.1">
    <property type="nucleotide sequence ID" value="NZ_CP053881.1"/>
</dbReference>
<accession>A0ABD7EUU0</accession>
<dbReference type="InterPro" id="IPR027417">
    <property type="entry name" value="P-loop_NTPase"/>
</dbReference>
<dbReference type="Gene3D" id="3.40.50.300">
    <property type="entry name" value="P-loop containing nucleotide triphosphate hydrolases"/>
    <property type="match status" value="1"/>
</dbReference>
<evidence type="ECO:0000313" key="3">
    <source>
        <dbReference type="Proteomes" id="UP000679312"/>
    </source>
</evidence>
<reference evidence="2 3" key="1">
    <citation type="journal article" date="2021" name="Front. Microbiol.">
        <title>Prevalence and Genetic Analysis of Chromosomal mcr-3/7 in Aeromonas From U.S. Animal-Derived Samples.</title>
        <authorList>
            <person name="Wang Y."/>
            <person name="Hou N."/>
            <person name="Rasooly R."/>
            <person name="Gu Y."/>
            <person name="He X."/>
        </authorList>
    </citation>
    <scope>NUCLEOTIDE SEQUENCE [LARGE SCALE GENOMIC DNA]</scope>
    <source>
        <strain evidence="2 3">4608</strain>
    </source>
</reference>
<evidence type="ECO:0000259" key="1">
    <source>
        <dbReference type="Pfam" id="PF09848"/>
    </source>
</evidence>
<dbReference type="Proteomes" id="UP000679312">
    <property type="component" value="Chromosome"/>
</dbReference>
<dbReference type="Pfam" id="PF09848">
    <property type="entry name" value="SLFN-g3_helicase"/>
    <property type="match status" value="1"/>
</dbReference>
<organism evidence="2 3">
    <name type="scientific">Aeromonas jandaei</name>
    <dbReference type="NCBI Taxonomy" id="650"/>
    <lineage>
        <taxon>Bacteria</taxon>
        <taxon>Pseudomonadati</taxon>
        <taxon>Pseudomonadota</taxon>
        <taxon>Gammaproteobacteria</taxon>
        <taxon>Aeromonadales</taxon>
        <taxon>Aeromonadaceae</taxon>
        <taxon>Aeromonas</taxon>
    </lineage>
</organism>
<feature type="domain" description="Schlafen group 3-like DNA/RNA helicase" evidence="1">
    <location>
        <begin position="208"/>
        <end position="390"/>
    </location>
</feature>
<evidence type="ECO:0000313" key="2">
    <source>
        <dbReference type="EMBL" id="QWL64071.1"/>
    </source>
</evidence>
<name>A0ABD7EUU0_AERJA</name>
<sequence length="489" mass="56868">MKSINILSLIQAYSSLSSDEYNSFIKNYNIDIKRNEVDDLKILSAEMYEILPFVSIFNNFYIGYKIQHISKEFDLLRFGSNYIINVEIKKISTTEKIKRQLKRNNYYLGHINKVIHNFCFISQKKTLYKLNSVGEIEVVELTHLVKLLTQQNLMNLDNPDNLFNPSEYLVSPFNSTDKFINNQYFLTSQQEVIKDKVIDAIESNTTKFMAITGGPGTGKTLLTYDVIKTIRKKKRTLIVHCGQLNDGHARLIAKGWNITAIKELKNHDLSSLDLVLIDETQRIYISQFNKVLDDAETSNFQCIFSYDKQQTLSASETNTDIDSKINSIRGIVKYALSDKIRTNKEIANFIKLLFNNQRNDVVLSSCENISFDYFTDLENVRDYISLISDDGWEVLRLTPSQYKREHHESYSHIESKTSHKVIGQEFDNVAVVIDKHFYYHKTGRLLYNSNTYYDTVKMLFQNITRTRKKLKLIIIDNKQVLSRCLSILN</sequence>
<dbReference type="AlphaFoldDB" id="A0ABD7EUU0"/>
<dbReference type="CDD" id="cd00009">
    <property type="entry name" value="AAA"/>
    <property type="match status" value="1"/>
</dbReference>
<dbReference type="InterPro" id="IPR018647">
    <property type="entry name" value="SLFN_3-like_DNA/RNA_helicase"/>
</dbReference>
<protein>
    <submittedName>
        <fullName evidence="2">DUF2075 domain-containing protein</fullName>
    </submittedName>
</protein>